<evidence type="ECO:0000313" key="1">
    <source>
        <dbReference type="EMBL" id="CAG6670098.1"/>
    </source>
</evidence>
<organism evidence="1">
    <name type="scientific">Cacopsylla melanoneura</name>
    <dbReference type="NCBI Taxonomy" id="428564"/>
    <lineage>
        <taxon>Eukaryota</taxon>
        <taxon>Metazoa</taxon>
        <taxon>Ecdysozoa</taxon>
        <taxon>Arthropoda</taxon>
        <taxon>Hexapoda</taxon>
        <taxon>Insecta</taxon>
        <taxon>Pterygota</taxon>
        <taxon>Neoptera</taxon>
        <taxon>Paraneoptera</taxon>
        <taxon>Hemiptera</taxon>
        <taxon>Sternorrhyncha</taxon>
        <taxon>Psylloidea</taxon>
        <taxon>Psyllidae</taxon>
        <taxon>Psyllinae</taxon>
        <taxon>Cacopsylla</taxon>
    </lineage>
</organism>
<protein>
    <submittedName>
        <fullName evidence="1">Uncharacterized protein</fullName>
    </submittedName>
</protein>
<dbReference type="AlphaFoldDB" id="A0A8D8WT13"/>
<accession>A0A8D8WT13</accession>
<name>A0A8D8WT13_9HEMI</name>
<proteinExistence type="predicted"/>
<sequence>MQDNPCLDIQIHTSSNMQTRSPTWRHTTMSGIRWDMHHLHNQSIMHPQLMITTMKLLQTMSSLTLIRTILKQTATVQTIRVKFKFHIIRMDTRYHCQCTISNMNRTQSLKKFYLHQDQR</sequence>
<dbReference type="EMBL" id="HBUF01222621">
    <property type="protein sequence ID" value="CAG6670098.1"/>
    <property type="molecule type" value="Transcribed_RNA"/>
</dbReference>
<reference evidence="1" key="1">
    <citation type="submission" date="2021-05" db="EMBL/GenBank/DDBJ databases">
        <authorList>
            <person name="Alioto T."/>
            <person name="Alioto T."/>
            <person name="Gomez Garrido J."/>
        </authorList>
    </citation>
    <scope>NUCLEOTIDE SEQUENCE</scope>
</reference>